<dbReference type="PANTHER" id="PTHR45024:SF3">
    <property type="entry name" value="BLL2957 PROTEIN"/>
    <property type="match status" value="1"/>
</dbReference>
<keyword evidence="4" id="KW-1185">Reference proteome</keyword>
<gene>
    <name evidence="3" type="ordered locus">ACMV_29070</name>
</gene>
<dbReference type="InterPro" id="IPR051687">
    <property type="entry name" value="Peroxisomal_Beta-Oxidation"/>
</dbReference>
<dbReference type="RefSeq" id="WP_013640894.1">
    <property type="nucleotide sequence ID" value="NC_015186.1"/>
</dbReference>
<evidence type="ECO:0000313" key="4">
    <source>
        <dbReference type="Proteomes" id="UP000007100"/>
    </source>
</evidence>
<dbReference type="KEGG" id="amv:ACMV_29070"/>
<dbReference type="Pfam" id="PF13561">
    <property type="entry name" value="adh_short_C2"/>
    <property type="match status" value="1"/>
</dbReference>
<proteinExistence type="inferred from homology"/>
<protein>
    <submittedName>
        <fullName evidence="3">Putative oxidoreductase</fullName>
    </submittedName>
</protein>
<dbReference type="HOGENOM" id="CLU_010194_1_3_5"/>
<reference evidence="3 4" key="1">
    <citation type="submission" date="2010-12" db="EMBL/GenBank/DDBJ databases">
        <title>Whole genome sequence of Acidiphilium multivorum AIU301.</title>
        <authorList>
            <person name="Narita-Yamada S."/>
            <person name="Nakamura S."/>
            <person name="Ito N."/>
            <person name="Takarada H."/>
            <person name="Katano Y."/>
            <person name="Nakazawa H."/>
            <person name="Hosoyama A."/>
            <person name="Yamada R."/>
            <person name="Fujita N."/>
        </authorList>
    </citation>
    <scope>NUCLEOTIDE SEQUENCE [LARGE SCALE GENOMIC DNA]</scope>
    <source>
        <strain evidence="4">DSM 11245 / JCM 8867 / AIU301</strain>
    </source>
</reference>
<comment type="similarity">
    <text evidence="1">Belongs to the short-chain dehydrogenases/reductases (SDR) family.</text>
</comment>
<dbReference type="AlphaFoldDB" id="F0J4B3"/>
<dbReference type="InterPro" id="IPR057326">
    <property type="entry name" value="KR_dom"/>
</dbReference>
<evidence type="ECO:0000259" key="2">
    <source>
        <dbReference type="SMART" id="SM00822"/>
    </source>
</evidence>
<dbReference type="InterPro" id="IPR036291">
    <property type="entry name" value="NAD(P)-bd_dom_sf"/>
</dbReference>
<dbReference type="Proteomes" id="UP000007100">
    <property type="component" value="Chromosome"/>
</dbReference>
<dbReference type="SUPFAM" id="SSF51735">
    <property type="entry name" value="NAD(P)-binding Rossmann-fold domains"/>
    <property type="match status" value="1"/>
</dbReference>
<dbReference type="PANTHER" id="PTHR45024">
    <property type="entry name" value="DEHYDROGENASES, SHORT CHAIN"/>
    <property type="match status" value="1"/>
</dbReference>
<dbReference type="SMART" id="SM00822">
    <property type="entry name" value="PKS_KR"/>
    <property type="match status" value="1"/>
</dbReference>
<dbReference type="Gene3D" id="3.40.50.720">
    <property type="entry name" value="NAD(P)-binding Rossmann-like Domain"/>
    <property type="match status" value="1"/>
</dbReference>
<dbReference type="FunFam" id="3.40.50.720:FF:000084">
    <property type="entry name" value="Short-chain dehydrogenase reductase"/>
    <property type="match status" value="1"/>
</dbReference>
<evidence type="ECO:0000256" key="1">
    <source>
        <dbReference type="ARBA" id="ARBA00006484"/>
    </source>
</evidence>
<evidence type="ECO:0000313" key="3">
    <source>
        <dbReference type="EMBL" id="BAJ82254.1"/>
    </source>
</evidence>
<organism evidence="3 4">
    <name type="scientific">Acidiphilium multivorum (strain DSM 11245 / JCM 8867 / NBRC 100883 / AIU 301)</name>
    <dbReference type="NCBI Taxonomy" id="926570"/>
    <lineage>
        <taxon>Bacteria</taxon>
        <taxon>Pseudomonadati</taxon>
        <taxon>Pseudomonadota</taxon>
        <taxon>Alphaproteobacteria</taxon>
        <taxon>Acetobacterales</taxon>
        <taxon>Acidocellaceae</taxon>
        <taxon>Acidiphilium</taxon>
    </lineage>
</organism>
<dbReference type="InterPro" id="IPR002347">
    <property type="entry name" value="SDR_fam"/>
</dbReference>
<dbReference type="EMBL" id="AP012035">
    <property type="protein sequence ID" value="BAJ82254.1"/>
    <property type="molecule type" value="Genomic_DNA"/>
</dbReference>
<sequence>MNEMHAAPMLEGRVAIVTGAGSGIGRAVAVAMAAAGAAVVIADIGVSLAGEGGSSVPAEQTKLIIEAGGGRAVVCGETVSRWDSARRIVETAFDAFGRLDIVVNNAGILRDAIFHRMTPEDWLSVVGVHLNGSFFVSRAAAEHFRRQESGAFVHMTGTSGLIGNAGQANYAAAKLGIVGLSRSIAIDMQRYNVRSNAVAPFAWTRAASAFRAETEDDRARMARLQQINPEHNAPLAVFLASDAARDVTGQVFTIRRNEIFVMSQSRPLRSVQRDGGWTPELLRDHAFPALRSSLTPLERSHDVFSWEPV</sequence>
<dbReference type="PRINTS" id="PR00081">
    <property type="entry name" value="GDHRDH"/>
</dbReference>
<accession>F0J4B3</accession>
<dbReference type="PRINTS" id="PR00080">
    <property type="entry name" value="SDRFAMILY"/>
</dbReference>
<feature type="domain" description="Ketoreductase" evidence="2">
    <location>
        <begin position="13"/>
        <end position="209"/>
    </location>
</feature>
<name>F0J4B3_ACIMA</name>